<accession>A0ABD1L2V7</accession>
<feature type="compositionally biased region" description="Polar residues" evidence="1">
    <location>
        <begin position="271"/>
        <end position="280"/>
    </location>
</feature>
<dbReference type="EMBL" id="JBGMDY010000011">
    <property type="protein sequence ID" value="KAL2317847.1"/>
    <property type="molecule type" value="Genomic_DNA"/>
</dbReference>
<evidence type="ECO:0000256" key="1">
    <source>
        <dbReference type="SAM" id="MobiDB-lite"/>
    </source>
</evidence>
<evidence type="ECO:0000313" key="3">
    <source>
        <dbReference type="Proteomes" id="UP001603857"/>
    </source>
</evidence>
<proteinExistence type="predicted"/>
<evidence type="ECO:0000313" key="2">
    <source>
        <dbReference type="EMBL" id="KAL2317847.1"/>
    </source>
</evidence>
<comment type="caution">
    <text evidence="2">The sequence shown here is derived from an EMBL/GenBank/DDBJ whole genome shotgun (WGS) entry which is preliminary data.</text>
</comment>
<feature type="compositionally biased region" description="Basic and acidic residues" evidence="1">
    <location>
        <begin position="250"/>
        <end position="270"/>
    </location>
</feature>
<dbReference type="PANTHER" id="PTHR34194:SF27">
    <property type="match status" value="1"/>
</dbReference>
<dbReference type="PANTHER" id="PTHR34194">
    <property type="entry name" value="F14J8.16 PROTEIN"/>
    <property type="match status" value="1"/>
</dbReference>
<dbReference type="Proteomes" id="UP001603857">
    <property type="component" value="Unassembled WGS sequence"/>
</dbReference>
<feature type="compositionally biased region" description="Basic and acidic residues" evidence="1">
    <location>
        <begin position="135"/>
        <end position="152"/>
    </location>
</feature>
<dbReference type="AlphaFoldDB" id="A0ABD1L2V7"/>
<feature type="region of interest" description="Disordered" evidence="1">
    <location>
        <begin position="135"/>
        <end position="313"/>
    </location>
</feature>
<feature type="compositionally biased region" description="Polar residues" evidence="1">
    <location>
        <begin position="237"/>
        <end position="249"/>
    </location>
</feature>
<organism evidence="2 3">
    <name type="scientific">Flemingia macrophylla</name>
    <dbReference type="NCBI Taxonomy" id="520843"/>
    <lineage>
        <taxon>Eukaryota</taxon>
        <taxon>Viridiplantae</taxon>
        <taxon>Streptophyta</taxon>
        <taxon>Embryophyta</taxon>
        <taxon>Tracheophyta</taxon>
        <taxon>Spermatophyta</taxon>
        <taxon>Magnoliopsida</taxon>
        <taxon>eudicotyledons</taxon>
        <taxon>Gunneridae</taxon>
        <taxon>Pentapetalae</taxon>
        <taxon>rosids</taxon>
        <taxon>fabids</taxon>
        <taxon>Fabales</taxon>
        <taxon>Fabaceae</taxon>
        <taxon>Papilionoideae</taxon>
        <taxon>50 kb inversion clade</taxon>
        <taxon>NPAAA clade</taxon>
        <taxon>indigoferoid/millettioid clade</taxon>
        <taxon>Phaseoleae</taxon>
        <taxon>Flemingia</taxon>
    </lineage>
</organism>
<gene>
    <name evidence="2" type="ORF">Fmac_031723</name>
</gene>
<sequence length="568" mass="66167">MGCEAVVIDLDDYDVNENLKGCDSEDYRLERRWKRRELSNKRLRPNHFVSGAIRSSVKSFENPLTLTKKSGLTPEDEMDEDYRVFLVNYKPDIDIVSDDSNVDGSNNDINNDHDDHSDCDYRTYLDNSREAKRLRHETRLDTDNLRGLKQRAETGNQGSDSLRKQTSVPMKSHQNLETKRGPSKKRFREDVSGVPKSNSNSYSELDVDEDYQTYLNSSRIEDDYRPSESIQKRSRIVPNSQVSDYTLDTENLKGLKQRGETENQRSDSLRKQTSVPMKSHQNLEAKRGPSKKRSREDVSGVQSNGNSYSELDVDEDYQTYLNSIHIEDDNGPTESIQKRSVVPNSPVSDHAYVTPEVEHVLVPPEVLSVVDEDYKTFLNSVRIVNGEVEFMPERNTSKTNNMDDDDTNSSDSDLIVLEPNQIHENTPFVSSKAYDASWFESEKNSKDNWQFSANAHSLLFRRRLMNELQRPFNQEEYNRLLHEVRQKRQKERHIETRQGVVKSYRTKGVNKSYLEMYPDLAKALVQFKQPERVLFLLRGFVFWLQNMTHEGMFQPWLDKLCLERLWKM</sequence>
<name>A0ABD1L2V7_9FABA</name>
<keyword evidence="3" id="KW-1185">Reference proteome</keyword>
<feature type="region of interest" description="Disordered" evidence="1">
    <location>
        <begin position="97"/>
        <end position="118"/>
    </location>
</feature>
<reference evidence="2 3" key="1">
    <citation type="submission" date="2024-08" db="EMBL/GenBank/DDBJ databases">
        <title>Insights into the chromosomal genome structure of Flemingia macrophylla.</title>
        <authorList>
            <person name="Ding Y."/>
            <person name="Zhao Y."/>
            <person name="Bi W."/>
            <person name="Wu M."/>
            <person name="Zhao G."/>
            <person name="Gong Y."/>
            <person name="Li W."/>
            <person name="Zhang P."/>
        </authorList>
    </citation>
    <scope>NUCLEOTIDE SEQUENCE [LARGE SCALE GENOMIC DNA]</scope>
    <source>
        <strain evidence="2">DYQJB</strain>
        <tissue evidence="2">Leaf</tissue>
    </source>
</reference>
<protein>
    <submittedName>
        <fullName evidence="2">Uncharacterized protein</fullName>
    </submittedName>
</protein>
<feature type="compositionally biased region" description="Polar residues" evidence="1">
    <location>
        <begin position="300"/>
        <end position="309"/>
    </location>
</feature>
<feature type="compositionally biased region" description="Polar residues" evidence="1">
    <location>
        <begin position="153"/>
        <end position="173"/>
    </location>
</feature>